<keyword evidence="3" id="KW-1185">Reference proteome</keyword>
<dbReference type="Proteomes" id="UP000785679">
    <property type="component" value="Unassembled WGS sequence"/>
</dbReference>
<feature type="domain" description="G-patch" evidence="1">
    <location>
        <begin position="74"/>
        <end position="135"/>
    </location>
</feature>
<accession>A0A8J8T8G0</accession>
<dbReference type="SMART" id="SM00443">
    <property type="entry name" value="G_patch"/>
    <property type="match status" value="1"/>
</dbReference>
<evidence type="ECO:0000313" key="3">
    <source>
        <dbReference type="Proteomes" id="UP000785679"/>
    </source>
</evidence>
<name>A0A8J8T8G0_HALGN</name>
<dbReference type="AlphaFoldDB" id="A0A8J8T8G0"/>
<organism evidence="2 3">
    <name type="scientific">Halteria grandinella</name>
    <dbReference type="NCBI Taxonomy" id="5974"/>
    <lineage>
        <taxon>Eukaryota</taxon>
        <taxon>Sar</taxon>
        <taxon>Alveolata</taxon>
        <taxon>Ciliophora</taxon>
        <taxon>Intramacronucleata</taxon>
        <taxon>Spirotrichea</taxon>
        <taxon>Stichotrichia</taxon>
        <taxon>Sporadotrichida</taxon>
        <taxon>Halteriidae</taxon>
        <taxon>Halteria</taxon>
    </lineage>
</organism>
<dbReference type="InterPro" id="IPR000467">
    <property type="entry name" value="G_patch_dom"/>
</dbReference>
<dbReference type="GO" id="GO:0003676">
    <property type="term" value="F:nucleic acid binding"/>
    <property type="evidence" value="ECO:0007669"/>
    <property type="project" value="InterPro"/>
</dbReference>
<dbReference type="PANTHER" id="PTHR21032">
    <property type="entry name" value="G PATCH DOMAIN-CONTAINING PROTEIN 11"/>
    <property type="match status" value="1"/>
</dbReference>
<dbReference type="EMBL" id="RRYP01002083">
    <property type="protein sequence ID" value="TNV85158.1"/>
    <property type="molecule type" value="Genomic_DNA"/>
</dbReference>
<proteinExistence type="predicted"/>
<dbReference type="OrthoDB" id="786951at2759"/>
<evidence type="ECO:0000259" key="1">
    <source>
        <dbReference type="PROSITE" id="PS50174"/>
    </source>
</evidence>
<sequence length="266" mass="30988">MSDKYLLQAQLHDSKLRKDRIDLQKFDTSVKNADKLKNVIVEKSIHERQYIRPQKLQQIMFEKLEEGLTTKIGEENKGFKLLQKLGFKPGDKLGKQKAQPTENIEEFQNVESKGLSEPLKPELKKNKHGISYDKRDRVKDKLTLQTKYTEELQQTFTNVKKHDFLVKKLKRKLNDCLKYLEKQEMSESIVSLVSALQFLTDQNTVIAGNEVEIGTKRKAKHEDQLGLEDLLEVLSEARVYIMQEFDYCIKCKTGEIGENPCKHFEL</sequence>
<reference evidence="2" key="1">
    <citation type="submission" date="2019-06" db="EMBL/GenBank/DDBJ databases">
        <authorList>
            <person name="Zheng W."/>
        </authorList>
    </citation>
    <scope>NUCLEOTIDE SEQUENCE</scope>
    <source>
        <strain evidence="2">QDHG01</strain>
    </source>
</reference>
<dbReference type="Pfam" id="PF01585">
    <property type="entry name" value="G-patch"/>
    <property type="match status" value="1"/>
</dbReference>
<dbReference type="PANTHER" id="PTHR21032:SF0">
    <property type="entry name" value="G PATCH DOMAIN-CONTAINING PROTEIN 11"/>
    <property type="match status" value="1"/>
</dbReference>
<evidence type="ECO:0000313" key="2">
    <source>
        <dbReference type="EMBL" id="TNV85158.1"/>
    </source>
</evidence>
<comment type="caution">
    <text evidence="2">The sequence shown here is derived from an EMBL/GenBank/DDBJ whole genome shotgun (WGS) entry which is preliminary data.</text>
</comment>
<dbReference type="InterPro" id="IPR039249">
    <property type="entry name" value="GPATCH11"/>
</dbReference>
<gene>
    <name evidence="2" type="ORF">FGO68_gene14913</name>
</gene>
<dbReference type="GO" id="GO:0000776">
    <property type="term" value="C:kinetochore"/>
    <property type="evidence" value="ECO:0007669"/>
    <property type="project" value="TreeGrafter"/>
</dbReference>
<dbReference type="PROSITE" id="PS50174">
    <property type="entry name" value="G_PATCH"/>
    <property type="match status" value="1"/>
</dbReference>
<protein>
    <recommendedName>
        <fullName evidence="1">G-patch domain-containing protein</fullName>
    </recommendedName>
</protein>